<proteinExistence type="predicted"/>
<evidence type="ECO:0000259" key="5">
    <source>
        <dbReference type="PROSITE" id="PS50110"/>
    </source>
</evidence>
<dbReference type="InterPro" id="IPR016032">
    <property type="entry name" value="Sig_transdc_resp-reg_C-effctor"/>
</dbReference>
<name>A0AAN1SXF2_9PROT</name>
<feature type="modified residue" description="4-aspartylphosphate" evidence="3">
    <location>
        <position position="54"/>
    </location>
</feature>
<sequence>MKILLVDDHALFREGLRYVLQQLPEDVEVLEAGNFHDGLKLAEQYPELDLALLDLNMPGSEGPISIKFFHQRYPHIPVVVVSGEDGRGVMETVMNYGAMGFVCKNSTAPVMLGALKLVLSGGVYIPPQILQQHSVAEPKPRDGDRVDRRSLRTNEYGLTARQMEVLKHLAAGLSNKEIAQAVYLAEGTVKIHVAAIYQLLRVNSRMEAVRAAEQLGLIGSSSHG</sequence>
<dbReference type="GO" id="GO:0000160">
    <property type="term" value="P:phosphorelay signal transduction system"/>
    <property type="evidence" value="ECO:0007669"/>
    <property type="project" value="InterPro"/>
</dbReference>
<dbReference type="SUPFAM" id="SSF52172">
    <property type="entry name" value="CheY-like"/>
    <property type="match status" value="1"/>
</dbReference>
<dbReference type="Gene3D" id="3.40.50.2300">
    <property type="match status" value="1"/>
</dbReference>
<dbReference type="SMART" id="SM00448">
    <property type="entry name" value="REC"/>
    <property type="match status" value="1"/>
</dbReference>
<gene>
    <name evidence="6" type="ORF">FGKAn22_03610</name>
</gene>
<dbReference type="PANTHER" id="PTHR43214:SF43">
    <property type="entry name" value="TWO-COMPONENT RESPONSE REGULATOR"/>
    <property type="match status" value="1"/>
</dbReference>
<feature type="domain" description="Response regulatory" evidence="5">
    <location>
        <begin position="2"/>
        <end position="119"/>
    </location>
</feature>
<evidence type="ECO:0000256" key="2">
    <source>
        <dbReference type="ARBA" id="ARBA00023125"/>
    </source>
</evidence>
<evidence type="ECO:0000259" key="4">
    <source>
        <dbReference type="PROSITE" id="PS50043"/>
    </source>
</evidence>
<dbReference type="Pfam" id="PF00196">
    <property type="entry name" value="GerE"/>
    <property type="match status" value="1"/>
</dbReference>
<dbReference type="PRINTS" id="PR00038">
    <property type="entry name" value="HTHLUXR"/>
</dbReference>
<dbReference type="InterPro" id="IPR058245">
    <property type="entry name" value="NreC/VraR/RcsB-like_REC"/>
</dbReference>
<dbReference type="GO" id="GO:0006355">
    <property type="term" value="P:regulation of DNA-templated transcription"/>
    <property type="evidence" value="ECO:0007669"/>
    <property type="project" value="InterPro"/>
</dbReference>
<dbReference type="AlphaFoldDB" id="A0AAN1SXF2"/>
<dbReference type="CDD" id="cd17535">
    <property type="entry name" value="REC_NarL-like"/>
    <property type="match status" value="1"/>
</dbReference>
<dbReference type="SMART" id="SM00421">
    <property type="entry name" value="HTH_LUXR"/>
    <property type="match status" value="1"/>
</dbReference>
<evidence type="ECO:0000313" key="7">
    <source>
        <dbReference type="Proteomes" id="UP001319121"/>
    </source>
</evidence>
<evidence type="ECO:0000313" key="6">
    <source>
        <dbReference type="EMBL" id="BBI98668.1"/>
    </source>
</evidence>
<keyword evidence="2 6" id="KW-0238">DNA-binding</keyword>
<keyword evidence="1 3" id="KW-0597">Phosphoprotein</keyword>
<dbReference type="EMBL" id="AP019536">
    <property type="protein sequence ID" value="BBI98668.1"/>
    <property type="molecule type" value="Genomic_DNA"/>
</dbReference>
<dbReference type="SUPFAM" id="SSF46894">
    <property type="entry name" value="C-terminal effector domain of the bipartite response regulators"/>
    <property type="match status" value="1"/>
</dbReference>
<dbReference type="InterPro" id="IPR011006">
    <property type="entry name" value="CheY-like_superfamily"/>
</dbReference>
<dbReference type="InterPro" id="IPR000792">
    <property type="entry name" value="Tscrpt_reg_LuxR_C"/>
</dbReference>
<dbReference type="InterPro" id="IPR039420">
    <property type="entry name" value="WalR-like"/>
</dbReference>
<evidence type="ECO:0000256" key="1">
    <source>
        <dbReference type="ARBA" id="ARBA00022553"/>
    </source>
</evidence>
<evidence type="ECO:0000256" key="3">
    <source>
        <dbReference type="PROSITE-ProRule" id="PRU00169"/>
    </source>
</evidence>
<keyword evidence="7" id="KW-1185">Reference proteome</keyword>
<dbReference type="Pfam" id="PF00072">
    <property type="entry name" value="Response_reg"/>
    <property type="match status" value="1"/>
</dbReference>
<dbReference type="PROSITE" id="PS50110">
    <property type="entry name" value="RESPONSE_REGULATORY"/>
    <property type="match status" value="1"/>
</dbReference>
<dbReference type="InterPro" id="IPR001789">
    <property type="entry name" value="Sig_transdc_resp-reg_receiver"/>
</dbReference>
<dbReference type="PANTHER" id="PTHR43214">
    <property type="entry name" value="TWO-COMPONENT RESPONSE REGULATOR"/>
    <property type="match status" value="1"/>
</dbReference>
<dbReference type="Proteomes" id="UP001319121">
    <property type="component" value="Chromosome"/>
</dbReference>
<dbReference type="CDD" id="cd06170">
    <property type="entry name" value="LuxR_C_like"/>
    <property type="match status" value="1"/>
</dbReference>
<dbReference type="RefSeq" id="WP_212786285.1">
    <property type="nucleotide sequence ID" value="NZ_AP019536.1"/>
</dbReference>
<feature type="domain" description="HTH luxR-type" evidence="4">
    <location>
        <begin position="150"/>
        <end position="216"/>
    </location>
</feature>
<dbReference type="KEGG" id="fku:FGKAn22_03610"/>
<protein>
    <submittedName>
        <fullName evidence="6">DNA-binding response regulator</fullName>
    </submittedName>
</protein>
<reference evidence="6 7" key="1">
    <citation type="submission" date="2019-03" db="EMBL/GenBank/DDBJ databases">
        <title>Complete genome sequence of Ferrigenium kumadai strain An22, a microaerophilic iron-oxidizing bacterium isolated from a paddy field soil.</title>
        <authorList>
            <person name="Watanabe T."/>
            <person name="Asakawa S."/>
        </authorList>
    </citation>
    <scope>NUCLEOTIDE SEQUENCE [LARGE SCALE GENOMIC DNA]</scope>
    <source>
        <strain evidence="6 7">An22</strain>
    </source>
</reference>
<dbReference type="PROSITE" id="PS50043">
    <property type="entry name" value="HTH_LUXR_2"/>
    <property type="match status" value="1"/>
</dbReference>
<organism evidence="6 7">
    <name type="scientific">Ferrigenium kumadai</name>
    <dbReference type="NCBI Taxonomy" id="1682490"/>
    <lineage>
        <taxon>Bacteria</taxon>
        <taxon>Pseudomonadati</taxon>
        <taxon>Pseudomonadota</taxon>
        <taxon>Betaproteobacteria</taxon>
        <taxon>Nitrosomonadales</taxon>
        <taxon>Gallionellaceae</taxon>
        <taxon>Ferrigenium</taxon>
    </lineage>
</organism>
<dbReference type="GO" id="GO:0003677">
    <property type="term" value="F:DNA binding"/>
    <property type="evidence" value="ECO:0007669"/>
    <property type="project" value="UniProtKB-KW"/>
</dbReference>
<accession>A0AAN1SXF2</accession>